<feature type="region of interest" description="Disordered" evidence="1">
    <location>
        <begin position="175"/>
        <end position="198"/>
    </location>
</feature>
<reference evidence="2 3" key="1">
    <citation type="submission" date="2019-04" db="EMBL/GenBank/DDBJ databases">
        <title>Comparative genomics and transcriptomics to analyze fruiting body development in filamentous ascomycetes.</title>
        <authorList>
            <consortium name="DOE Joint Genome Institute"/>
            <person name="Lutkenhaus R."/>
            <person name="Traeger S."/>
            <person name="Breuer J."/>
            <person name="Kuo A."/>
            <person name="Lipzen A."/>
            <person name="Pangilinan J."/>
            <person name="Dilworth D."/>
            <person name="Sandor L."/>
            <person name="Poggeler S."/>
            <person name="Barry K."/>
            <person name="Grigoriev I.V."/>
            <person name="Nowrousian M."/>
        </authorList>
    </citation>
    <scope>NUCLEOTIDE SEQUENCE [LARGE SCALE GENOMIC DNA]</scope>
    <source>
        <strain evidence="2 3">CBS 389.68</strain>
    </source>
</reference>
<accession>A0A4S2MRG6</accession>
<keyword evidence="3" id="KW-1185">Reference proteome</keyword>
<dbReference type="Proteomes" id="UP000298138">
    <property type="component" value="Unassembled WGS sequence"/>
</dbReference>
<evidence type="ECO:0000256" key="1">
    <source>
        <dbReference type="SAM" id="MobiDB-lite"/>
    </source>
</evidence>
<feature type="compositionally biased region" description="Basic and acidic residues" evidence="1">
    <location>
        <begin position="183"/>
        <end position="198"/>
    </location>
</feature>
<evidence type="ECO:0000313" key="3">
    <source>
        <dbReference type="Proteomes" id="UP000298138"/>
    </source>
</evidence>
<name>A0A4S2MRG6_9PEZI</name>
<organism evidence="2 3">
    <name type="scientific">Ascodesmis nigricans</name>
    <dbReference type="NCBI Taxonomy" id="341454"/>
    <lineage>
        <taxon>Eukaryota</taxon>
        <taxon>Fungi</taxon>
        <taxon>Dikarya</taxon>
        <taxon>Ascomycota</taxon>
        <taxon>Pezizomycotina</taxon>
        <taxon>Pezizomycetes</taxon>
        <taxon>Pezizales</taxon>
        <taxon>Ascodesmidaceae</taxon>
        <taxon>Ascodesmis</taxon>
    </lineage>
</organism>
<dbReference type="InParanoid" id="A0A4S2MRG6"/>
<dbReference type="EMBL" id="ML220152">
    <property type="protein sequence ID" value="TGZ77507.1"/>
    <property type="molecule type" value="Genomic_DNA"/>
</dbReference>
<protein>
    <submittedName>
        <fullName evidence="2">Uncharacterized protein</fullName>
    </submittedName>
</protein>
<evidence type="ECO:0000313" key="2">
    <source>
        <dbReference type="EMBL" id="TGZ77507.1"/>
    </source>
</evidence>
<proteinExistence type="predicted"/>
<sequence length="198" mass="22220">MIHPARLNPQPRSLRVLACGFNWTSHHHHHAANTRVLRHPKRLHPTSAHDRGHRDTTEPSVSFLSVPFPPSIVPYILALCPGRNGHPSHPTALLQHQRCTDERRWISNANNWSIDTRDGTATLGEGRDYELLGLVLLKRWFTIPTLRYRDTATTRPTLPTTTTTTTTTDAVAVVSPSTSTTAPEHELTSERPEWAQSS</sequence>
<dbReference type="AlphaFoldDB" id="A0A4S2MRG6"/>
<gene>
    <name evidence="2" type="ORF">EX30DRAFT_197748</name>
</gene>